<gene>
    <name evidence="2" type="ORF">V8G54_036171</name>
</gene>
<feature type="compositionally biased region" description="Basic and acidic residues" evidence="1">
    <location>
        <begin position="364"/>
        <end position="378"/>
    </location>
</feature>
<feature type="region of interest" description="Disordered" evidence="1">
    <location>
        <begin position="33"/>
        <end position="53"/>
    </location>
</feature>
<evidence type="ECO:0000313" key="3">
    <source>
        <dbReference type="Proteomes" id="UP001374535"/>
    </source>
</evidence>
<accession>A0AAQ3RFC3</accession>
<feature type="region of interest" description="Disordered" evidence="1">
    <location>
        <begin position="363"/>
        <end position="403"/>
    </location>
</feature>
<proteinExistence type="predicted"/>
<sequence length="431" mass="47889">MEEKKKNGKTKNWLGVYCYALFCQGARKSVPECSPVQTNKKRSKNRVRSTKTVAQASKEVARARIGPHVRPRRSFDAQASSFRRPGVGATARATNGDFLALLKQRPIIVFISYNQVITPLLFIASLNQSLLYVSIHFLLPFVHIPRLIEVRETINLFRFTLLTKDLKRVEVELHALAQPQFEILDNLQKHTRGVGVGVRTCVPAERTTCMRVSMKDGVTGTTTSLDGAGCCTDVDATRSSNGGGRKKLRTMADDDPSGGGAVANRMTDGDRRCSRAQTPNPRLARAEGERVGSRMMVRMPASPWLAGWERWPVDSSDGDGTQSWARVEVELHALAQQQFEILDNIQKHTRGVGVGVRTCVPGRKNLESRKNEKKEEKKSQRHRSASNSSAERHIRGSSHCLAPKRQIVEQLNRSLSGGAIRGKPLNGQIRH</sequence>
<name>A0AAQ3RFC3_VIGMU</name>
<reference evidence="2 3" key="1">
    <citation type="journal article" date="2023" name="Life. Sci Alliance">
        <title>Evolutionary insights into 3D genome organization and epigenetic landscape of Vigna mungo.</title>
        <authorList>
            <person name="Junaid A."/>
            <person name="Singh B."/>
            <person name="Bhatia S."/>
        </authorList>
    </citation>
    <scope>NUCLEOTIDE SEQUENCE [LARGE SCALE GENOMIC DNA]</scope>
    <source>
        <strain evidence="2">Urdbean</strain>
    </source>
</reference>
<protein>
    <submittedName>
        <fullName evidence="2">Uncharacterized protein</fullName>
    </submittedName>
</protein>
<dbReference type="EMBL" id="CP144690">
    <property type="protein sequence ID" value="WVY90657.1"/>
    <property type="molecule type" value="Genomic_DNA"/>
</dbReference>
<evidence type="ECO:0000256" key="1">
    <source>
        <dbReference type="SAM" id="MobiDB-lite"/>
    </source>
</evidence>
<dbReference type="AlphaFoldDB" id="A0AAQ3RFC3"/>
<feature type="compositionally biased region" description="Basic residues" evidence="1">
    <location>
        <begin position="39"/>
        <end position="49"/>
    </location>
</feature>
<organism evidence="2 3">
    <name type="scientific">Vigna mungo</name>
    <name type="common">Black gram</name>
    <name type="synonym">Phaseolus mungo</name>
    <dbReference type="NCBI Taxonomy" id="3915"/>
    <lineage>
        <taxon>Eukaryota</taxon>
        <taxon>Viridiplantae</taxon>
        <taxon>Streptophyta</taxon>
        <taxon>Embryophyta</taxon>
        <taxon>Tracheophyta</taxon>
        <taxon>Spermatophyta</taxon>
        <taxon>Magnoliopsida</taxon>
        <taxon>eudicotyledons</taxon>
        <taxon>Gunneridae</taxon>
        <taxon>Pentapetalae</taxon>
        <taxon>rosids</taxon>
        <taxon>fabids</taxon>
        <taxon>Fabales</taxon>
        <taxon>Fabaceae</taxon>
        <taxon>Papilionoideae</taxon>
        <taxon>50 kb inversion clade</taxon>
        <taxon>NPAAA clade</taxon>
        <taxon>indigoferoid/millettioid clade</taxon>
        <taxon>Phaseoleae</taxon>
        <taxon>Vigna</taxon>
    </lineage>
</organism>
<feature type="region of interest" description="Disordered" evidence="1">
    <location>
        <begin position="238"/>
        <end position="289"/>
    </location>
</feature>
<dbReference type="Proteomes" id="UP001374535">
    <property type="component" value="Chromosome 11"/>
</dbReference>
<keyword evidence="3" id="KW-1185">Reference proteome</keyword>
<evidence type="ECO:0000313" key="2">
    <source>
        <dbReference type="EMBL" id="WVY90657.1"/>
    </source>
</evidence>